<reference evidence="2" key="1">
    <citation type="submission" date="2003-08" db="EMBL/GenBank/DDBJ databases">
        <authorList>
            <person name="Birren B."/>
            <person name="Nusbaum C."/>
            <person name="Abebe A."/>
            <person name="Abouelleil A."/>
            <person name="Adekoya E."/>
            <person name="Ait-zahra M."/>
            <person name="Allen N."/>
            <person name="Allen T."/>
            <person name="An P."/>
            <person name="Anderson M."/>
            <person name="Anderson S."/>
            <person name="Arachchi H."/>
            <person name="Armbruster J."/>
            <person name="Bachantsang P."/>
            <person name="Baldwin J."/>
            <person name="Barry A."/>
            <person name="Bayul T."/>
            <person name="Blitshsteyn B."/>
            <person name="Bloom T."/>
            <person name="Blye J."/>
            <person name="Boguslavskiy L."/>
            <person name="Borowsky M."/>
            <person name="Boukhgalter B."/>
            <person name="Brunache A."/>
            <person name="Butler J."/>
            <person name="Calixte N."/>
            <person name="Calvo S."/>
            <person name="Camarata J."/>
            <person name="Campo K."/>
            <person name="Chang J."/>
            <person name="Cheshatsang Y."/>
            <person name="Citroen M."/>
            <person name="Collymore A."/>
            <person name="Considine T."/>
            <person name="Cook A."/>
            <person name="Cooke P."/>
            <person name="Corum B."/>
            <person name="Cuomo C."/>
            <person name="David R."/>
            <person name="Dawoe T."/>
            <person name="Degray S."/>
            <person name="Dodge S."/>
            <person name="Dooley K."/>
            <person name="Dorje P."/>
            <person name="Dorjee K."/>
            <person name="Dorris L."/>
            <person name="Duffey N."/>
            <person name="Dupes A."/>
            <person name="Elkins T."/>
            <person name="Engels R."/>
            <person name="Erickson J."/>
            <person name="Farina A."/>
            <person name="Faro S."/>
            <person name="Ferreira P."/>
            <person name="Fischer H."/>
            <person name="Fitzgerald M."/>
            <person name="Foley K."/>
            <person name="Gage D."/>
            <person name="Galagan J."/>
            <person name="Gearin G."/>
            <person name="Gnerre S."/>
            <person name="Gnirke A."/>
            <person name="Goyette A."/>
            <person name="Graham J."/>
            <person name="Grandbois E."/>
            <person name="Gyaltsen K."/>
            <person name="Hafez N."/>
            <person name="Hagopian D."/>
            <person name="Hagos B."/>
            <person name="Hall J."/>
            <person name="Hatcher B."/>
            <person name="Heller A."/>
            <person name="Higgins H."/>
            <person name="Honan T."/>
            <person name="Horn A."/>
            <person name="Houde N."/>
            <person name="Hughes L."/>
            <person name="Hulme W."/>
            <person name="Husby E."/>
            <person name="Iliev I."/>
            <person name="Jaffe D."/>
            <person name="Jones C."/>
            <person name="Kamal M."/>
            <person name="Kamat A."/>
            <person name="Kamvysselis M."/>
            <person name="Karlsson E."/>
            <person name="Kells C."/>
            <person name="Kieu A."/>
            <person name="Kisner P."/>
            <person name="Kodira C."/>
            <person name="Kulbokas E."/>
            <person name="Labutti K."/>
            <person name="Lama D."/>
            <person name="Landers T."/>
            <person name="Leger J."/>
            <person name="Levine S."/>
            <person name="Lewis D."/>
            <person name="Lewis T."/>
            <person name="Lindblad-toh K."/>
            <person name="Liu X."/>
            <person name="Lokyitsang T."/>
            <person name="Lokyitsang Y."/>
            <person name="Lucien O."/>
            <person name="Lui A."/>
            <person name="Ma L.J."/>
            <person name="Mabbitt R."/>
            <person name="Macdonald J."/>
            <person name="Maclean C."/>
            <person name="Major J."/>
            <person name="Manning J."/>
            <person name="Marabella R."/>
            <person name="Maru K."/>
            <person name="Matthews C."/>
            <person name="Mauceli E."/>
            <person name="Mccarthy M."/>
            <person name="Mcdonough S."/>
            <person name="Mcghee T."/>
            <person name="Meldrim J."/>
            <person name="Meneus L."/>
            <person name="Mesirov J."/>
            <person name="Mihalev A."/>
            <person name="Mihova T."/>
            <person name="Mikkelsen T."/>
            <person name="Mlenga V."/>
            <person name="Moru K."/>
            <person name="Mozes J."/>
            <person name="Mulrain L."/>
            <person name="Munson G."/>
            <person name="Naylor J."/>
            <person name="Newes C."/>
            <person name="Nguyen C."/>
            <person name="Nguyen N."/>
            <person name="Nguyen T."/>
            <person name="Nicol R."/>
            <person name="Nielsen C."/>
            <person name="Nizzari M."/>
            <person name="Norbu C."/>
            <person name="Norbu N."/>
            <person name="O'donnell P."/>
            <person name="Okoawo O."/>
            <person name="O'leary S."/>
            <person name="Omotosho B."/>
            <person name="O'neill K."/>
            <person name="Osman S."/>
            <person name="Parker S."/>
            <person name="Perrin D."/>
            <person name="Phunkhang P."/>
            <person name="Piqani B."/>
            <person name="Purcell S."/>
            <person name="Rachupka T."/>
            <person name="Ramasamy U."/>
            <person name="Rameau R."/>
            <person name="Ray V."/>
            <person name="Raymond C."/>
            <person name="Retta R."/>
            <person name="Richardson S."/>
            <person name="Rise C."/>
            <person name="Rodriguez J."/>
            <person name="Rogers J."/>
            <person name="Rogov P."/>
            <person name="Rutman M."/>
            <person name="Schupbach R."/>
            <person name="Seaman C."/>
            <person name="Settipalli S."/>
            <person name="Sharpe T."/>
            <person name="Sheridan J."/>
            <person name="Sherpa N."/>
            <person name="Shi J."/>
            <person name="Smirnov S."/>
            <person name="Smith C."/>
            <person name="Sougnez C."/>
            <person name="Spencer B."/>
            <person name="Stalker J."/>
            <person name="Stange-thomann N."/>
            <person name="Stavropoulos S."/>
            <person name="Stetson K."/>
            <person name="Stone C."/>
            <person name="Stone S."/>
            <person name="Stubbs M."/>
            <person name="Talamas J."/>
            <person name="Tchuinga P."/>
            <person name="Tenzing P."/>
            <person name="Tesfaye S."/>
            <person name="Theodore J."/>
            <person name="Thoulutsang Y."/>
            <person name="Topham K."/>
            <person name="Towey S."/>
            <person name="Tsamla T."/>
            <person name="Tsomo N."/>
            <person name="Vallee D."/>
            <person name="Vassiliev H."/>
            <person name="Venkataraman V."/>
            <person name="Vinson J."/>
            <person name="Vo A."/>
            <person name="Wade C."/>
            <person name="Wang S."/>
            <person name="Wangchuk T."/>
            <person name="Wangdi T."/>
            <person name="Whittaker C."/>
            <person name="Wilkinson J."/>
            <person name="Wu Y."/>
            <person name="Wyman D."/>
            <person name="Yadav S."/>
            <person name="Yang S."/>
            <person name="Yang X."/>
            <person name="Yeager S."/>
            <person name="Yee E."/>
            <person name="Young G."/>
            <person name="Zainoun J."/>
            <person name="Zembeck L."/>
            <person name="Zimmer A."/>
            <person name="Zody M."/>
            <person name="Lander E."/>
        </authorList>
    </citation>
    <scope>NUCLEOTIDE SEQUENCE [LARGE SCALE GENOMIC DNA]</scope>
</reference>
<dbReference type="HOGENOM" id="CLU_2782366_0_0_1"/>
<reference evidence="1" key="2">
    <citation type="submission" date="2025-08" db="UniProtKB">
        <authorList>
            <consortium name="Ensembl"/>
        </authorList>
    </citation>
    <scope>IDENTIFICATION</scope>
</reference>
<proteinExistence type="predicted"/>
<dbReference type="InParanoid" id="H2YJB5"/>
<organism evidence="1 2">
    <name type="scientific">Ciona savignyi</name>
    <name type="common">Pacific transparent sea squirt</name>
    <dbReference type="NCBI Taxonomy" id="51511"/>
    <lineage>
        <taxon>Eukaryota</taxon>
        <taxon>Metazoa</taxon>
        <taxon>Chordata</taxon>
        <taxon>Tunicata</taxon>
        <taxon>Ascidiacea</taxon>
        <taxon>Phlebobranchia</taxon>
        <taxon>Cionidae</taxon>
        <taxon>Ciona</taxon>
    </lineage>
</organism>
<dbReference type="Ensembl" id="ENSCSAVT00000005486.1">
    <property type="protein sequence ID" value="ENSCSAVP00000005414.1"/>
    <property type="gene ID" value="ENSCSAVG00000003239.1"/>
</dbReference>
<dbReference type="AlphaFoldDB" id="H2YJB5"/>
<evidence type="ECO:0000313" key="2">
    <source>
        <dbReference type="Proteomes" id="UP000007875"/>
    </source>
</evidence>
<name>H2YJB5_CIOSA</name>
<accession>H2YJB5</accession>
<dbReference type="Proteomes" id="UP000007875">
    <property type="component" value="Unassembled WGS sequence"/>
</dbReference>
<sequence length="69" mass="7917">NELLLSVELLLEALWHLWWRWSGEFEVNLHRVVDEPLQGSQRTNHENTSEQALPDACGNSSVALEVVCF</sequence>
<evidence type="ECO:0000313" key="1">
    <source>
        <dbReference type="Ensembl" id="ENSCSAVP00000005414.1"/>
    </source>
</evidence>
<keyword evidence="2" id="KW-1185">Reference proteome</keyword>
<protein>
    <submittedName>
        <fullName evidence="1">Uncharacterized protein</fullName>
    </submittedName>
</protein>
<reference evidence="1" key="3">
    <citation type="submission" date="2025-09" db="UniProtKB">
        <authorList>
            <consortium name="Ensembl"/>
        </authorList>
    </citation>
    <scope>IDENTIFICATION</scope>
</reference>